<accession>A0A4R2NTB3</accession>
<proteinExistence type="predicted"/>
<evidence type="ECO:0000256" key="1">
    <source>
        <dbReference type="SAM" id="MobiDB-lite"/>
    </source>
</evidence>
<gene>
    <name evidence="2" type="ORF">EV195_105232</name>
</gene>
<dbReference type="Proteomes" id="UP000294564">
    <property type="component" value="Unassembled WGS sequence"/>
</dbReference>
<name>A0A4R2NTB3_9FLAO</name>
<sequence length="184" mass="20416">MIFFIVNLVRLTKLNYKNMGNPVSTNGVTLTLVDFKKFNNANIDAQYRATGPLVNISGAEGGSATPYTVTVLAYIPSNQQLKPVDNTSGLSLQGNQIYLNYYGATNMQILNKQGGWDTVSCRDFRVEFNCNEQASQYDLYYIQFTYQLDSGTPSVDAICVRDQDDDPETDRGTVTRPSTPPPTL</sequence>
<dbReference type="AlphaFoldDB" id="A0A4R2NTB3"/>
<organism evidence="2 3">
    <name type="scientific">Tenacibaculum skagerrakense</name>
    <dbReference type="NCBI Taxonomy" id="186571"/>
    <lineage>
        <taxon>Bacteria</taxon>
        <taxon>Pseudomonadati</taxon>
        <taxon>Bacteroidota</taxon>
        <taxon>Flavobacteriia</taxon>
        <taxon>Flavobacteriales</taxon>
        <taxon>Flavobacteriaceae</taxon>
        <taxon>Tenacibaculum</taxon>
    </lineage>
</organism>
<evidence type="ECO:0000313" key="3">
    <source>
        <dbReference type="Proteomes" id="UP000294564"/>
    </source>
</evidence>
<feature type="region of interest" description="Disordered" evidence="1">
    <location>
        <begin position="162"/>
        <end position="184"/>
    </location>
</feature>
<keyword evidence="3" id="KW-1185">Reference proteome</keyword>
<protein>
    <submittedName>
        <fullName evidence="2">Uncharacterized protein</fullName>
    </submittedName>
</protein>
<comment type="caution">
    <text evidence="2">The sequence shown here is derived from an EMBL/GenBank/DDBJ whole genome shotgun (WGS) entry which is preliminary data.</text>
</comment>
<dbReference type="EMBL" id="SLXM01000005">
    <property type="protein sequence ID" value="TCP24801.1"/>
    <property type="molecule type" value="Genomic_DNA"/>
</dbReference>
<evidence type="ECO:0000313" key="2">
    <source>
        <dbReference type="EMBL" id="TCP24801.1"/>
    </source>
</evidence>
<reference evidence="2 3" key="1">
    <citation type="submission" date="2019-03" db="EMBL/GenBank/DDBJ databases">
        <title>Genomic Encyclopedia of Type Strains, Phase IV (KMG-IV): sequencing the most valuable type-strain genomes for metagenomic binning, comparative biology and taxonomic classification.</title>
        <authorList>
            <person name="Goeker M."/>
        </authorList>
    </citation>
    <scope>NUCLEOTIDE SEQUENCE [LARGE SCALE GENOMIC DNA]</scope>
    <source>
        <strain evidence="2 3">DSM 14836</strain>
    </source>
</reference>